<dbReference type="EMBL" id="CM042033">
    <property type="protein sequence ID" value="KAI3775410.1"/>
    <property type="molecule type" value="Genomic_DNA"/>
</dbReference>
<reference evidence="2" key="1">
    <citation type="journal article" date="2022" name="Mol. Ecol. Resour.">
        <title>The genomes of chicory, endive, great burdock and yacon provide insights into Asteraceae palaeo-polyploidization history and plant inulin production.</title>
        <authorList>
            <person name="Fan W."/>
            <person name="Wang S."/>
            <person name="Wang H."/>
            <person name="Wang A."/>
            <person name="Jiang F."/>
            <person name="Liu H."/>
            <person name="Zhao H."/>
            <person name="Xu D."/>
            <person name="Zhang Y."/>
        </authorList>
    </citation>
    <scope>NUCLEOTIDE SEQUENCE [LARGE SCALE GENOMIC DNA]</scope>
    <source>
        <strain evidence="2">cv. Yunnan</strain>
    </source>
</reference>
<evidence type="ECO:0000313" key="1">
    <source>
        <dbReference type="EMBL" id="KAI3775410.1"/>
    </source>
</evidence>
<proteinExistence type="predicted"/>
<organism evidence="1 2">
    <name type="scientific">Smallanthus sonchifolius</name>
    <dbReference type="NCBI Taxonomy" id="185202"/>
    <lineage>
        <taxon>Eukaryota</taxon>
        <taxon>Viridiplantae</taxon>
        <taxon>Streptophyta</taxon>
        <taxon>Embryophyta</taxon>
        <taxon>Tracheophyta</taxon>
        <taxon>Spermatophyta</taxon>
        <taxon>Magnoliopsida</taxon>
        <taxon>eudicotyledons</taxon>
        <taxon>Gunneridae</taxon>
        <taxon>Pentapetalae</taxon>
        <taxon>asterids</taxon>
        <taxon>campanulids</taxon>
        <taxon>Asterales</taxon>
        <taxon>Asteraceae</taxon>
        <taxon>Asteroideae</taxon>
        <taxon>Heliantheae alliance</taxon>
        <taxon>Millerieae</taxon>
        <taxon>Smallanthus</taxon>
    </lineage>
</organism>
<reference evidence="1 2" key="2">
    <citation type="journal article" date="2022" name="Mol. Ecol. Resour.">
        <title>The genomes of chicory, endive, great burdock and yacon provide insights into Asteraceae paleo-polyploidization history and plant inulin production.</title>
        <authorList>
            <person name="Fan W."/>
            <person name="Wang S."/>
            <person name="Wang H."/>
            <person name="Wang A."/>
            <person name="Jiang F."/>
            <person name="Liu H."/>
            <person name="Zhao H."/>
            <person name="Xu D."/>
            <person name="Zhang Y."/>
        </authorList>
    </citation>
    <scope>NUCLEOTIDE SEQUENCE [LARGE SCALE GENOMIC DNA]</scope>
    <source>
        <strain evidence="2">cv. Yunnan</strain>
        <tissue evidence="1">Leaves</tissue>
    </source>
</reference>
<accession>A0ACB9FW89</accession>
<evidence type="ECO:0000313" key="2">
    <source>
        <dbReference type="Proteomes" id="UP001056120"/>
    </source>
</evidence>
<name>A0ACB9FW89_9ASTR</name>
<sequence>MASIDPSLISDPEENKWVVEIDEILDHQLEIDVETPYVSLFQILKTYEIKDYKLHVLNKVRKFVPVVRSCYDMFLQHDDDSLARIFAIDGLFLLMLFHTYNGPIDERHVYLATLAQIQNLGLDEAPKEIEVTAHNQIEWEKKLQVPHLQPELPKIGPKNRSLAQDIMMVENQIPFMVLKEIDETLQASLGSFSSSVDIFSNSVDNFSSSKFRIFCEIPSPLKLCSKSQAPSSVDHLLHYMYYSIVNNIPEQKPGDTLPDESHKIEKPDVRQGQPPFEERILSEPLNDFVTKIPVKEIIKAYEQTVSMLETFSQTKTIKIPSASTLHHKAGFQFHSLEDDEGIQNIRVRGNDIYLPMGLRAIGSFLESSWKIVAFTVILLTSQAYCDAYGCDKNTVTLLPYASS</sequence>
<comment type="caution">
    <text evidence="1">The sequence shown here is derived from an EMBL/GenBank/DDBJ whole genome shotgun (WGS) entry which is preliminary data.</text>
</comment>
<gene>
    <name evidence="1" type="ORF">L1987_49986</name>
</gene>
<keyword evidence="2" id="KW-1185">Reference proteome</keyword>
<dbReference type="Proteomes" id="UP001056120">
    <property type="component" value="Linkage Group LG16"/>
</dbReference>
<protein>
    <submittedName>
        <fullName evidence="1">Uncharacterized protein</fullName>
    </submittedName>
</protein>